<feature type="domain" description="Acyltransferase 3" evidence="2">
    <location>
        <begin position="26"/>
        <end position="446"/>
    </location>
</feature>
<dbReference type="EMBL" id="CAJNOR010000234">
    <property type="protein sequence ID" value="CAF0850113.1"/>
    <property type="molecule type" value="Genomic_DNA"/>
</dbReference>
<gene>
    <name evidence="4" type="ORF">EDS130_LOCUS24993</name>
    <name evidence="3" type="ORF">XAT740_LOCUS5435</name>
</gene>
<keyword evidence="1" id="KW-0472">Membrane</keyword>
<feature type="transmembrane region" description="Helical" evidence="1">
    <location>
        <begin position="427"/>
        <end position="452"/>
    </location>
</feature>
<evidence type="ECO:0000256" key="1">
    <source>
        <dbReference type="SAM" id="Phobius"/>
    </source>
</evidence>
<dbReference type="EMBL" id="CAJNOJ010000145">
    <property type="protein sequence ID" value="CAF1194307.1"/>
    <property type="molecule type" value="Genomic_DNA"/>
</dbReference>
<evidence type="ECO:0000313" key="4">
    <source>
        <dbReference type="EMBL" id="CAF1194307.1"/>
    </source>
</evidence>
<feature type="transmembrane region" description="Helical" evidence="1">
    <location>
        <begin position="209"/>
        <end position="227"/>
    </location>
</feature>
<dbReference type="AlphaFoldDB" id="A0A814VRY5"/>
<dbReference type="Pfam" id="PF01757">
    <property type="entry name" value="Acyl_transf_3"/>
    <property type="match status" value="1"/>
</dbReference>
<dbReference type="InterPro" id="IPR002656">
    <property type="entry name" value="Acyl_transf_3_dom"/>
</dbReference>
<dbReference type="PANTHER" id="PTHR11161">
    <property type="entry name" value="O-ACYLTRANSFERASE"/>
    <property type="match status" value="1"/>
</dbReference>
<sequence>MYWQISKDFLSLFTRSNCQDNHFDPIDGFRSIASLLITSLHIVGIFSTLLLPYPNIEWQTFLHSAAFALINLMSFSLEIFFMLSGFLLTYKLISKWNRKRLNYEDFLVKEYPLLVMKRVFRFWPGFLLVTLILLIFGEPLYPNANYLIEFLRNCNLWLFFQNYINTDYWYFTFSPLWSISLDMQIHVLLPLFLYLFYSKQKYLSMNKSLLILVLLSIVQVMIVFNPQTMSIASIGHRYSSFRVLSSPFLNQWLETKYNLTKFSPTSELIPLKLFMENVYLPLGCRFGSFIIGSILAIKIFQCQSKSYPNQKSKWQIMKKYLFFGMISFHLLSLLQTADVPPNPPDIFLKFLIGISRQLFTIGQAFLLFAALCPQTHPYHSSRLKTFLSARFWIPISKLSYFTYLIHIRIAFQLIVHGPLRLFKTYSITYATLLTLPIVLLLSQVISTIWFVFIDKPIERFINEQFLQHRTTKSI</sequence>
<feature type="transmembrane region" description="Helical" evidence="1">
    <location>
        <begin position="278"/>
        <end position="300"/>
    </location>
</feature>
<keyword evidence="5" id="KW-1185">Reference proteome</keyword>
<dbReference type="Proteomes" id="UP000663828">
    <property type="component" value="Unassembled WGS sequence"/>
</dbReference>
<feature type="transmembrane region" description="Helical" evidence="1">
    <location>
        <begin position="320"/>
        <end position="340"/>
    </location>
</feature>
<feature type="transmembrane region" description="Helical" evidence="1">
    <location>
        <begin position="176"/>
        <end position="197"/>
    </location>
</feature>
<evidence type="ECO:0000313" key="6">
    <source>
        <dbReference type="Proteomes" id="UP000663852"/>
    </source>
</evidence>
<keyword evidence="1" id="KW-1133">Transmembrane helix</keyword>
<evidence type="ECO:0000313" key="3">
    <source>
        <dbReference type="EMBL" id="CAF0850113.1"/>
    </source>
</evidence>
<keyword evidence="1" id="KW-0812">Transmembrane</keyword>
<dbReference type="OrthoDB" id="10026250at2759"/>
<feature type="transmembrane region" description="Helical" evidence="1">
    <location>
        <begin position="119"/>
        <end position="137"/>
    </location>
</feature>
<evidence type="ECO:0000313" key="5">
    <source>
        <dbReference type="Proteomes" id="UP000663828"/>
    </source>
</evidence>
<feature type="transmembrane region" description="Helical" evidence="1">
    <location>
        <begin position="65"/>
        <end position="90"/>
    </location>
</feature>
<comment type="caution">
    <text evidence="4">The sequence shown here is derived from an EMBL/GenBank/DDBJ whole genome shotgun (WGS) entry which is preliminary data.</text>
</comment>
<organism evidence="4 6">
    <name type="scientific">Adineta ricciae</name>
    <name type="common">Rotifer</name>
    <dbReference type="NCBI Taxonomy" id="249248"/>
    <lineage>
        <taxon>Eukaryota</taxon>
        <taxon>Metazoa</taxon>
        <taxon>Spiralia</taxon>
        <taxon>Gnathifera</taxon>
        <taxon>Rotifera</taxon>
        <taxon>Eurotatoria</taxon>
        <taxon>Bdelloidea</taxon>
        <taxon>Adinetida</taxon>
        <taxon>Adinetidae</taxon>
        <taxon>Adineta</taxon>
    </lineage>
</organism>
<dbReference type="InterPro" id="IPR052728">
    <property type="entry name" value="O2_lipid_transport_reg"/>
</dbReference>
<feature type="transmembrane region" description="Helical" evidence="1">
    <location>
        <begin position="32"/>
        <end position="53"/>
    </location>
</feature>
<accession>A0A814VRY5</accession>
<name>A0A814VRY5_ADIRI</name>
<dbReference type="Proteomes" id="UP000663852">
    <property type="component" value="Unassembled WGS sequence"/>
</dbReference>
<reference evidence="4" key="1">
    <citation type="submission" date="2021-02" db="EMBL/GenBank/DDBJ databases">
        <authorList>
            <person name="Nowell W R."/>
        </authorList>
    </citation>
    <scope>NUCLEOTIDE SEQUENCE</scope>
</reference>
<protein>
    <recommendedName>
        <fullName evidence="2">Acyltransferase 3 domain-containing protein</fullName>
    </recommendedName>
</protein>
<proteinExistence type="predicted"/>
<evidence type="ECO:0000259" key="2">
    <source>
        <dbReference type="Pfam" id="PF01757"/>
    </source>
</evidence>
<feature type="transmembrane region" description="Helical" evidence="1">
    <location>
        <begin position="346"/>
        <end position="371"/>
    </location>
</feature>
<dbReference type="GO" id="GO:0016747">
    <property type="term" value="F:acyltransferase activity, transferring groups other than amino-acyl groups"/>
    <property type="evidence" value="ECO:0007669"/>
    <property type="project" value="InterPro"/>
</dbReference>
<feature type="transmembrane region" description="Helical" evidence="1">
    <location>
        <begin position="391"/>
        <end position="415"/>
    </location>
</feature>
<dbReference type="PANTHER" id="PTHR11161:SF12">
    <property type="entry name" value="ACYLTRANSFERASE 3 DOMAIN-CONTAINING PROTEIN-RELATED"/>
    <property type="match status" value="1"/>
</dbReference>